<dbReference type="InterPro" id="IPR037401">
    <property type="entry name" value="SnoaL-like"/>
</dbReference>
<organism evidence="2 3">
    <name type="scientific">Sphingomonas rustica</name>
    <dbReference type="NCBI Taxonomy" id="3103142"/>
    <lineage>
        <taxon>Bacteria</taxon>
        <taxon>Pseudomonadati</taxon>
        <taxon>Pseudomonadota</taxon>
        <taxon>Alphaproteobacteria</taxon>
        <taxon>Sphingomonadales</taxon>
        <taxon>Sphingomonadaceae</taxon>
        <taxon>Sphingomonas</taxon>
    </lineage>
</organism>
<dbReference type="InterPro" id="IPR032710">
    <property type="entry name" value="NTF2-like_dom_sf"/>
</dbReference>
<feature type="domain" description="SnoaL-like" evidence="1">
    <location>
        <begin position="10"/>
        <end position="92"/>
    </location>
</feature>
<gene>
    <name evidence="2" type="ORF">TPR58_12140</name>
</gene>
<proteinExistence type="predicted"/>
<dbReference type="Gene3D" id="3.10.450.50">
    <property type="match status" value="1"/>
</dbReference>
<sequence>MGLTDIDSFVAHWCAAWNAHDVETVLAHFHDDALFASPFGRLVIEGSDGIFRGKAEIRRYWQTALAMVPDLHFEVVRYCVGVDAIVIEYRNQRGVVVDEVLIFDGDRIRQGYGTYPPEILPHS</sequence>
<evidence type="ECO:0000313" key="2">
    <source>
        <dbReference type="EMBL" id="MEN3747919.1"/>
    </source>
</evidence>
<dbReference type="SUPFAM" id="SSF54427">
    <property type="entry name" value="NTF2-like"/>
    <property type="match status" value="1"/>
</dbReference>
<evidence type="ECO:0000313" key="3">
    <source>
        <dbReference type="Proteomes" id="UP001427805"/>
    </source>
</evidence>
<protein>
    <submittedName>
        <fullName evidence="2">Nuclear transport factor 2 family protein</fullName>
    </submittedName>
</protein>
<evidence type="ECO:0000259" key="1">
    <source>
        <dbReference type="Pfam" id="PF12680"/>
    </source>
</evidence>
<accession>A0ABV0B8N1</accession>
<reference evidence="2 3" key="1">
    <citation type="submission" date="2024-05" db="EMBL/GenBank/DDBJ databases">
        <title>Sphingomonas sp. HF-S3 16S ribosomal RNA gene Genome sequencing and assembly.</title>
        <authorList>
            <person name="Lee H."/>
        </authorList>
    </citation>
    <scope>NUCLEOTIDE SEQUENCE [LARGE SCALE GENOMIC DNA]</scope>
    <source>
        <strain evidence="2 3">HF-S3</strain>
    </source>
</reference>
<keyword evidence="3" id="KW-1185">Reference proteome</keyword>
<comment type="caution">
    <text evidence="2">The sequence shown here is derived from an EMBL/GenBank/DDBJ whole genome shotgun (WGS) entry which is preliminary data.</text>
</comment>
<name>A0ABV0B8N1_9SPHN</name>
<dbReference type="RefSeq" id="WP_346246928.1">
    <property type="nucleotide sequence ID" value="NZ_JBDIZK010000006.1"/>
</dbReference>
<dbReference type="Pfam" id="PF12680">
    <property type="entry name" value="SnoaL_2"/>
    <property type="match status" value="1"/>
</dbReference>
<dbReference type="EMBL" id="JBDIZK010000006">
    <property type="protein sequence ID" value="MEN3747919.1"/>
    <property type="molecule type" value="Genomic_DNA"/>
</dbReference>
<dbReference type="Proteomes" id="UP001427805">
    <property type="component" value="Unassembled WGS sequence"/>
</dbReference>